<keyword evidence="4" id="KW-0433">Leucine-rich repeat</keyword>
<name>A0A200R954_MACCD</name>
<comment type="subcellular location">
    <subcellularLocation>
        <location evidence="1">Cell membrane</location>
        <topology evidence="1">Single-pass type I membrane protein</topology>
    </subcellularLocation>
</comment>
<sequence>MRNLYSVIVPTSFKSTALSGTISPSLFNLHHLKYLDLSYNNFDSKISHHFANLKNLVYLNLSNSMFSGSITTQFANLSSLQYLDISCSFMVLDFSSFSYSISTFKESNKYSTSYVSTSSVSSTDTNWLRGLVNLKVLNLNGLDLSVASSTKNWAEPISFLANLRELYLSNCSISSSIPVHEFHNLSRLSVLGMDSNFLNSPIPIQLANFTSLSVLDLKNCDLQGSIPYLPKLQYIDVSVNRDFIVDLTHMFDHQWPKLQGLSITLTNVIGSIPSSISNASLLVYLFASGCSIQGSLPASILNLTQLKYIDLSFNNISGYLPSSISNLKNLEGLTLIQNNLQGPIPKSICRILSLKDLLLRANNLSGTIPSCISKLRNLHSFDITGNLIEGTVSLMSLFHKLNPIWISLSYNLLDVEINQYQLTSKFQELQTLALQSCNLRGHIPAFICNLTELVTLDLSSNNLIGAIPFCIFELPNLSYLDLSSNNLQGTLPHSINLTLLYPSSVLNLASNKLRGPLPLPPQNVGVFYLSENEFTGGISTETGERLSKATYVSLSGNKLSGSIPPSICSHVLMHLDLSNNQLSGTIPSTLNYCNSLDSLNLGTNLLIGNVPKGLEQAKKLKSLQLNENSLNGTFPSFIEQLQDIEVLDLGSNNFEGTIPTFIGSLHNLKILSLRSNMFNGSIPKEITGLRKLQILDLSINKLSGRIPEEIDNLEMLKSRPKTKLLLGDFISLMYSGVQLKMVTKGTMQEFLYLNNLNSGIDLSHNVLEGSIPKEIGLLKGLAVLNLSHNRLSDKIPTSVGSMIGLESLDFSFNKLSGDIPQSLTLIDALQVLNLSYNNLSGRIPTGLHFDTLSGDGDSAYIGNAFLCGIPPRKSCEGAPSTSTDPNLLNDEDDQEDAKEKWMFYGVVVLGYGVGFWGLFFVLRLRKEKWWFGYWRCIDTMALIIVGCMSKN</sequence>
<keyword evidence="7" id="KW-0677">Repeat</keyword>
<gene>
    <name evidence="13" type="ORF">BVC80_521g40</name>
</gene>
<dbReference type="AlphaFoldDB" id="A0A200R954"/>
<keyword evidence="5 12" id="KW-0812">Transmembrane</keyword>
<evidence type="ECO:0000256" key="5">
    <source>
        <dbReference type="ARBA" id="ARBA00022692"/>
    </source>
</evidence>
<dbReference type="Pfam" id="PF13855">
    <property type="entry name" value="LRR_8"/>
    <property type="match status" value="4"/>
</dbReference>
<dbReference type="SMART" id="SM00369">
    <property type="entry name" value="LRR_TYP"/>
    <property type="match status" value="9"/>
</dbReference>
<evidence type="ECO:0000313" key="13">
    <source>
        <dbReference type="EMBL" id="OVA19245.1"/>
    </source>
</evidence>
<keyword evidence="9 12" id="KW-0472">Membrane</keyword>
<dbReference type="Proteomes" id="UP000195402">
    <property type="component" value="Unassembled WGS sequence"/>
</dbReference>
<dbReference type="STRING" id="56857.A0A200R954"/>
<evidence type="ECO:0000256" key="9">
    <source>
        <dbReference type="ARBA" id="ARBA00023136"/>
    </source>
</evidence>
<dbReference type="InterPro" id="IPR003591">
    <property type="entry name" value="Leu-rich_rpt_typical-subtyp"/>
</dbReference>
<proteinExistence type="inferred from homology"/>
<dbReference type="PANTHER" id="PTHR48052:SF8">
    <property type="entry name" value="LRR RECEPTOR-LIKE SERINE_THREONINE-PROTEIN KINASE FLS2"/>
    <property type="match status" value="1"/>
</dbReference>
<dbReference type="OrthoDB" id="1600340at2759"/>
<accession>A0A200R954</accession>
<keyword evidence="10" id="KW-0675">Receptor</keyword>
<evidence type="ECO:0000256" key="1">
    <source>
        <dbReference type="ARBA" id="ARBA00004251"/>
    </source>
</evidence>
<dbReference type="PROSITE" id="PS51450">
    <property type="entry name" value="LRR"/>
    <property type="match status" value="1"/>
</dbReference>
<dbReference type="Gene3D" id="3.80.10.10">
    <property type="entry name" value="Ribonuclease Inhibitor"/>
    <property type="match status" value="5"/>
</dbReference>
<dbReference type="PANTHER" id="PTHR48052">
    <property type="entry name" value="UNNAMED PRODUCT"/>
    <property type="match status" value="1"/>
</dbReference>
<dbReference type="InterPro" id="IPR001611">
    <property type="entry name" value="Leu-rich_rpt"/>
</dbReference>
<evidence type="ECO:0000256" key="11">
    <source>
        <dbReference type="ARBA" id="ARBA00023180"/>
    </source>
</evidence>
<dbReference type="FunFam" id="3.80.10.10:FF:000111">
    <property type="entry name" value="LRR receptor-like serine/threonine-protein kinase ERECTA"/>
    <property type="match status" value="1"/>
</dbReference>
<protein>
    <submittedName>
        <fullName evidence="13">Leucine-rich repeat</fullName>
    </submittedName>
</protein>
<evidence type="ECO:0000256" key="7">
    <source>
        <dbReference type="ARBA" id="ARBA00022737"/>
    </source>
</evidence>
<dbReference type="SMART" id="SM00365">
    <property type="entry name" value="LRR_SD22"/>
    <property type="match status" value="8"/>
</dbReference>
<keyword evidence="3" id="KW-1003">Cell membrane</keyword>
<keyword evidence="11" id="KW-0325">Glycoprotein</keyword>
<evidence type="ECO:0000256" key="6">
    <source>
        <dbReference type="ARBA" id="ARBA00022729"/>
    </source>
</evidence>
<evidence type="ECO:0000256" key="10">
    <source>
        <dbReference type="ARBA" id="ARBA00023170"/>
    </source>
</evidence>
<evidence type="ECO:0000256" key="12">
    <source>
        <dbReference type="SAM" id="Phobius"/>
    </source>
</evidence>
<evidence type="ECO:0000256" key="3">
    <source>
        <dbReference type="ARBA" id="ARBA00022475"/>
    </source>
</evidence>
<dbReference type="Pfam" id="PF00560">
    <property type="entry name" value="LRR_1"/>
    <property type="match status" value="5"/>
</dbReference>
<dbReference type="SUPFAM" id="SSF52058">
    <property type="entry name" value="L domain-like"/>
    <property type="match status" value="2"/>
</dbReference>
<evidence type="ECO:0000256" key="8">
    <source>
        <dbReference type="ARBA" id="ARBA00022989"/>
    </source>
</evidence>
<dbReference type="EMBL" id="MVGT01000213">
    <property type="protein sequence ID" value="OVA19245.1"/>
    <property type="molecule type" value="Genomic_DNA"/>
</dbReference>
<keyword evidence="8 12" id="KW-1133">Transmembrane helix</keyword>
<organism evidence="13 14">
    <name type="scientific">Macleaya cordata</name>
    <name type="common">Five-seeded plume-poppy</name>
    <name type="synonym">Bocconia cordata</name>
    <dbReference type="NCBI Taxonomy" id="56857"/>
    <lineage>
        <taxon>Eukaryota</taxon>
        <taxon>Viridiplantae</taxon>
        <taxon>Streptophyta</taxon>
        <taxon>Embryophyta</taxon>
        <taxon>Tracheophyta</taxon>
        <taxon>Spermatophyta</taxon>
        <taxon>Magnoliopsida</taxon>
        <taxon>Ranunculales</taxon>
        <taxon>Papaveraceae</taxon>
        <taxon>Papaveroideae</taxon>
        <taxon>Macleaya</taxon>
    </lineage>
</organism>
<evidence type="ECO:0000313" key="14">
    <source>
        <dbReference type="Proteomes" id="UP000195402"/>
    </source>
</evidence>
<comment type="caution">
    <text evidence="13">The sequence shown here is derived from an EMBL/GenBank/DDBJ whole genome shotgun (WGS) entry which is preliminary data.</text>
</comment>
<dbReference type="OMA" id="PPITERW"/>
<dbReference type="InParanoid" id="A0A200R954"/>
<keyword evidence="6" id="KW-0732">Signal</keyword>
<dbReference type="SUPFAM" id="SSF52047">
    <property type="entry name" value="RNI-like"/>
    <property type="match status" value="1"/>
</dbReference>
<dbReference type="FunCoup" id="A0A200R954">
    <property type="interactions" value="517"/>
</dbReference>
<evidence type="ECO:0000256" key="4">
    <source>
        <dbReference type="ARBA" id="ARBA00022614"/>
    </source>
</evidence>
<comment type="similarity">
    <text evidence="2">Belongs to the RLP family.</text>
</comment>
<dbReference type="GO" id="GO:0005886">
    <property type="term" value="C:plasma membrane"/>
    <property type="evidence" value="ECO:0007669"/>
    <property type="project" value="UniProtKB-SubCell"/>
</dbReference>
<keyword evidence="14" id="KW-1185">Reference proteome</keyword>
<dbReference type="InterPro" id="IPR032675">
    <property type="entry name" value="LRR_dom_sf"/>
</dbReference>
<reference evidence="13 14" key="1">
    <citation type="journal article" date="2017" name="Mol. Plant">
        <title>The Genome of Medicinal Plant Macleaya cordata Provides New Insights into Benzylisoquinoline Alkaloids Metabolism.</title>
        <authorList>
            <person name="Liu X."/>
            <person name="Liu Y."/>
            <person name="Huang P."/>
            <person name="Ma Y."/>
            <person name="Qing Z."/>
            <person name="Tang Q."/>
            <person name="Cao H."/>
            <person name="Cheng P."/>
            <person name="Zheng Y."/>
            <person name="Yuan Z."/>
            <person name="Zhou Y."/>
            <person name="Liu J."/>
            <person name="Tang Z."/>
            <person name="Zhuo Y."/>
            <person name="Zhang Y."/>
            <person name="Yu L."/>
            <person name="Huang J."/>
            <person name="Yang P."/>
            <person name="Peng Q."/>
            <person name="Zhang J."/>
            <person name="Jiang W."/>
            <person name="Zhang Z."/>
            <person name="Lin K."/>
            <person name="Ro D.K."/>
            <person name="Chen X."/>
            <person name="Xiong X."/>
            <person name="Shang Y."/>
            <person name="Huang S."/>
            <person name="Zeng J."/>
        </authorList>
    </citation>
    <scope>NUCLEOTIDE SEQUENCE [LARGE SCALE GENOMIC DNA]</scope>
    <source>
        <strain evidence="14">cv. BLH2017</strain>
        <tissue evidence="13">Root</tissue>
    </source>
</reference>
<dbReference type="PRINTS" id="PR00019">
    <property type="entry name" value="LEURICHRPT"/>
</dbReference>
<evidence type="ECO:0000256" key="2">
    <source>
        <dbReference type="ARBA" id="ARBA00009592"/>
    </source>
</evidence>
<dbReference type="FunFam" id="3.80.10.10:FF:000095">
    <property type="entry name" value="LRR receptor-like serine/threonine-protein kinase GSO1"/>
    <property type="match status" value="2"/>
</dbReference>
<feature type="transmembrane region" description="Helical" evidence="12">
    <location>
        <begin position="901"/>
        <end position="922"/>
    </location>
</feature>